<feature type="domain" description="Protein-tyrosine phosphatase receptor IA-2 ectodomain" evidence="9">
    <location>
        <begin position="502"/>
        <end position="568"/>
    </location>
</feature>
<comment type="caution">
    <text evidence="10">The sequence shown here is derived from an EMBL/GenBank/DDBJ whole genome shotgun (WGS) entry which is preliminary data.</text>
</comment>
<organism evidence="10 11">
    <name type="scientific">Paralvinella palmiformis</name>
    <dbReference type="NCBI Taxonomy" id="53620"/>
    <lineage>
        <taxon>Eukaryota</taxon>
        <taxon>Metazoa</taxon>
        <taxon>Spiralia</taxon>
        <taxon>Lophotrochozoa</taxon>
        <taxon>Annelida</taxon>
        <taxon>Polychaeta</taxon>
        <taxon>Sedentaria</taxon>
        <taxon>Canalipalpata</taxon>
        <taxon>Terebellida</taxon>
        <taxon>Terebelliformia</taxon>
        <taxon>Alvinellidae</taxon>
        <taxon>Paralvinella</taxon>
    </lineage>
</organism>
<dbReference type="Proteomes" id="UP001208570">
    <property type="component" value="Unassembled WGS sequence"/>
</dbReference>
<keyword evidence="4" id="KW-1133">Transmembrane helix</keyword>
<evidence type="ECO:0000256" key="7">
    <source>
        <dbReference type="ARBA" id="ARBA00023180"/>
    </source>
</evidence>
<feature type="region of interest" description="Disordered" evidence="8">
    <location>
        <begin position="335"/>
        <end position="355"/>
    </location>
</feature>
<dbReference type="InterPro" id="IPR038112">
    <property type="entry name" value="Receptor_IA-2_ectodomain_sf"/>
</dbReference>
<accession>A0AAD9JZY9</accession>
<evidence type="ECO:0000256" key="1">
    <source>
        <dbReference type="ARBA" id="ARBA00004167"/>
    </source>
</evidence>
<evidence type="ECO:0000256" key="6">
    <source>
        <dbReference type="ARBA" id="ARBA00023170"/>
    </source>
</evidence>
<keyword evidence="7" id="KW-0325">Glycoprotein</keyword>
<name>A0AAD9JZY9_9ANNE</name>
<evidence type="ECO:0000256" key="3">
    <source>
        <dbReference type="ARBA" id="ARBA00022729"/>
    </source>
</evidence>
<dbReference type="InterPro" id="IPR021613">
    <property type="entry name" value="Receptor_IA-2_dom"/>
</dbReference>
<dbReference type="GO" id="GO:0045202">
    <property type="term" value="C:synapse"/>
    <property type="evidence" value="ECO:0007669"/>
    <property type="project" value="TreeGrafter"/>
</dbReference>
<evidence type="ECO:0000256" key="8">
    <source>
        <dbReference type="SAM" id="MobiDB-lite"/>
    </source>
</evidence>
<keyword evidence="2" id="KW-0812">Transmembrane</keyword>
<keyword evidence="5" id="KW-0472">Membrane</keyword>
<dbReference type="GO" id="GO:0016020">
    <property type="term" value="C:membrane"/>
    <property type="evidence" value="ECO:0007669"/>
    <property type="project" value="UniProtKB-SubCell"/>
</dbReference>
<keyword evidence="6" id="KW-0675">Receptor</keyword>
<evidence type="ECO:0000313" key="11">
    <source>
        <dbReference type="Proteomes" id="UP001208570"/>
    </source>
</evidence>
<evidence type="ECO:0000256" key="5">
    <source>
        <dbReference type="ARBA" id="ARBA00023136"/>
    </source>
</evidence>
<feature type="region of interest" description="Disordered" evidence="8">
    <location>
        <begin position="274"/>
        <end position="296"/>
    </location>
</feature>
<evidence type="ECO:0000256" key="4">
    <source>
        <dbReference type="ARBA" id="ARBA00022989"/>
    </source>
</evidence>
<dbReference type="InterPro" id="IPR033522">
    <property type="entry name" value="IA-2/IA-2_beta"/>
</dbReference>
<dbReference type="PANTHER" id="PTHR46106">
    <property type="entry name" value="IA-2 PROTEIN TYROSINE PHOSPHATASE, ISOFORM C"/>
    <property type="match status" value="1"/>
</dbReference>
<dbReference type="EMBL" id="JAODUP010000099">
    <property type="protein sequence ID" value="KAK2162402.1"/>
    <property type="molecule type" value="Genomic_DNA"/>
</dbReference>
<dbReference type="PANTHER" id="PTHR46106:SF4">
    <property type="entry name" value="IA-2 PROTEIN TYROSINE PHOSPHATASE, ISOFORM C"/>
    <property type="match status" value="1"/>
</dbReference>
<gene>
    <name evidence="10" type="ORF">LSH36_99g02026</name>
</gene>
<comment type="subcellular location">
    <subcellularLocation>
        <location evidence="1">Membrane</location>
        <topology evidence="1">Single-pass membrane protein</topology>
    </subcellularLocation>
</comment>
<dbReference type="Pfam" id="PF11548">
    <property type="entry name" value="Receptor_IA-2"/>
    <property type="match status" value="1"/>
</dbReference>
<sequence length="575" mass="64447">MTDVTTWQLGLPACQNQLVIITRHPPYRAVSPFLAFYRCVSAGRHLLNAEMESTLVADVAMATDEVVMSADVEQIFNIYHCLSKFVYVPLNGFNSKRRIFIPDHLFGTCQRLDQSPDTYQYALSGGQLRDLEREITRLIQSGNTWDDLYTQCVLANILLAFREGRSYDLDFCSSEGIGQAKLQEEMTDTMADLLKSYLQDYYESSADQIERLGYPNLDEYDVQIPVDKKDEVVKVHKYLKSHKRDPLSSDYEQFNDGYAGTGLDKEYSDTVVADYGDGDDQPYLSDTNENDDYDMDEFLDSLSPEKLKLLQEYLGPLPPKKTESITDADEDAGVDYEEENNEDTPSLSPPHLSDDDYAVVAPIDVEDAKILDLLLQGKLTVSDLSDEQIRHLSDYVDGILEPLRKFADTDITMETKVNQVLDADKTNEDVNIDAAPLHFDDGGSESQDAVVADSMPNKKELNSDVLKNGAETSLKVEKKIHPNNPHTEVTTPRQQIGIVDLDQAYIKLNPAVNSNKENAALVLVVLERHLGLDPESFTDIVVGNNEIDFRVNSNSKNLNASEVATLASKFCRSVV</sequence>
<protein>
    <recommendedName>
        <fullName evidence="9">Protein-tyrosine phosphatase receptor IA-2 ectodomain domain-containing protein</fullName>
    </recommendedName>
</protein>
<evidence type="ECO:0000259" key="9">
    <source>
        <dbReference type="Pfam" id="PF11548"/>
    </source>
</evidence>
<dbReference type="Gene3D" id="3.30.70.2470">
    <property type="entry name" value="Protein-tyrosine phosphatase receptor IA-2 ectodomain"/>
    <property type="match status" value="1"/>
</dbReference>
<keyword evidence="11" id="KW-1185">Reference proteome</keyword>
<evidence type="ECO:0000313" key="10">
    <source>
        <dbReference type="EMBL" id="KAK2162402.1"/>
    </source>
</evidence>
<proteinExistence type="predicted"/>
<keyword evidence="3" id="KW-0732">Signal</keyword>
<reference evidence="10" key="1">
    <citation type="journal article" date="2023" name="Mol. Biol. Evol.">
        <title>Third-Generation Sequencing Reveals the Adaptive Role of the Epigenome in Three Deep-Sea Polychaetes.</title>
        <authorList>
            <person name="Perez M."/>
            <person name="Aroh O."/>
            <person name="Sun Y."/>
            <person name="Lan Y."/>
            <person name="Juniper S.K."/>
            <person name="Young C.R."/>
            <person name="Angers B."/>
            <person name="Qian P.Y."/>
        </authorList>
    </citation>
    <scope>NUCLEOTIDE SEQUENCE</scope>
    <source>
        <strain evidence="10">P08H-3</strain>
    </source>
</reference>
<dbReference type="AlphaFoldDB" id="A0AAD9JZY9"/>
<evidence type="ECO:0000256" key="2">
    <source>
        <dbReference type="ARBA" id="ARBA00022692"/>
    </source>
</evidence>
<dbReference type="GO" id="GO:0030141">
    <property type="term" value="C:secretory granule"/>
    <property type="evidence" value="ECO:0007669"/>
    <property type="project" value="InterPro"/>
</dbReference>
<dbReference type="GO" id="GO:0051046">
    <property type="term" value="P:regulation of secretion"/>
    <property type="evidence" value="ECO:0007669"/>
    <property type="project" value="TreeGrafter"/>
</dbReference>